<evidence type="ECO:0000256" key="6">
    <source>
        <dbReference type="ARBA" id="ARBA00022538"/>
    </source>
</evidence>
<evidence type="ECO:0000256" key="1">
    <source>
        <dbReference type="ARBA" id="ARBA00004127"/>
    </source>
</evidence>
<feature type="transmembrane region" description="Helical" evidence="12">
    <location>
        <begin position="115"/>
        <end position="136"/>
    </location>
</feature>
<dbReference type="PANTHER" id="PTHR46157">
    <property type="entry name" value="K(+) EFFLUX ANTIPORTER 3, CHLOROPLASTIC"/>
    <property type="match status" value="1"/>
</dbReference>
<dbReference type="GO" id="GO:1902600">
    <property type="term" value="P:proton transmembrane transport"/>
    <property type="evidence" value="ECO:0007669"/>
    <property type="project" value="InterPro"/>
</dbReference>
<feature type="transmembrane region" description="Helical" evidence="12">
    <location>
        <begin position="195"/>
        <end position="216"/>
    </location>
</feature>
<feature type="transmembrane region" description="Helical" evidence="12">
    <location>
        <begin position="281"/>
        <end position="298"/>
    </location>
</feature>
<dbReference type="GO" id="GO:0012505">
    <property type="term" value="C:endomembrane system"/>
    <property type="evidence" value="ECO:0007669"/>
    <property type="project" value="UniProtKB-SubCell"/>
</dbReference>
<keyword evidence="11 12" id="KW-0472">Membrane</keyword>
<feature type="transmembrane region" description="Helical" evidence="12">
    <location>
        <begin position="31"/>
        <end position="49"/>
    </location>
</feature>
<dbReference type="GO" id="GO:0015297">
    <property type="term" value="F:antiporter activity"/>
    <property type="evidence" value="ECO:0007669"/>
    <property type="project" value="UniProtKB-KW"/>
</dbReference>
<protein>
    <submittedName>
        <fullName evidence="14">Glutathione-regulated potassium-efflux system protein KefC</fullName>
    </submittedName>
</protein>
<feature type="transmembrane region" description="Helical" evidence="12">
    <location>
        <begin position="373"/>
        <end position="397"/>
    </location>
</feature>
<evidence type="ECO:0000256" key="11">
    <source>
        <dbReference type="ARBA" id="ARBA00023136"/>
    </source>
</evidence>
<feature type="transmembrane region" description="Helical" evidence="12">
    <location>
        <begin position="55"/>
        <end position="74"/>
    </location>
</feature>
<reference evidence="15" key="2">
    <citation type="journal article" date="2017" name="Plant Physiol. Biochem.">
        <title>Differential oxidative and antioxidative response of duckweed Lemna minor toward plant growth promoting/inhibiting bacteria.</title>
        <authorList>
            <person name="Ishizawa H."/>
            <person name="Kuroda M."/>
            <person name="Morikawa M."/>
            <person name="Ike M."/>
        </authorList>
    </citation>
    <scope>NUCLEOTIDE SEQUENCE [LARGE SCALE GENOMIC DNA]</scope>
    <source>
        <strain evidence="15">M6</strain>
    </source>
</reference>
<dbReference type="NCBIfam" id="TIGR00932">
    <property type="entry name" value="2a37"/>
    <property type="match status" value="1"/>
</dbReference>
<dbReference type="OrthoDB" id="9781411at2"/>
<dbReference type="InterPro" id="IPR038770">
    <property type="entry name" value="Na+/solute_symporter_sf"/>
</dbReference>
<comment type="similarity">
    <text evidence="2">Belongs to the monovalent cation:proton antiporter 2 (CPA2) transporter (TC 2.A.37) family.</text>
</comment>
<keyword evidence="5" id="KW-1003">Cell membrane</keyword>
<evidence type="ECO:0000259" key="13">
    <source>
        <dbReference type="PROSITE" id="PS51201"/>
    </source>
</evidence>
<evidence type="ECO:0000313" key="15">
    <source>
        <dbReference type="Proteomes" id="UP000278756"/>
    </source>
</evidence>
<feature type="domain" description="RCK N-terminal" evidence="13">
    <location>
        <begin position="415"/>
        <end position="540"/>
    </location>
</feature>
<name>A0A3G9G3R1_9CAUL</name>
<keyword evidence="4" id="KW-0050">Antiport</keyword>
<dbReference type="InterPro" id="IPR006036">
    <property type="entry name" value="K_uptake_TrkA"/>
</dbReference>
<evidence type="ECO:0000256" key="7">
    <source>
        <dbReference type="ARBA" id="ARBA00022692"/>
    </source>
</evidence>
<keyword evidence="9 12" id="KW-1133">Transmembrane helix</keyword>
<evidence type="ECO:0000256" key="10">
    <source>
        <dbReference type="ARBA" id="ARBA00023065"/>
    </source>
</evidence>
<evidence type="ECO:0000313" key="14">
    <source>
        <dbReference type="EMBL" id="BBF80381.1"/>
    </source>
</evidence>
<dbReference type="InterPro" id="IPR004771">
    <property type="entry name" value="K/H_exchanger"/>
</dbReference>
<accession>A0A3G9G3R1</accession>
<dbReference type="AlphaFoldDB" id="A0A3G9G3R1"/>
<dbReference type="InterPro" id="IPR006153">
    <property type="entry name" value="Cation/H_exchanger_TM"/>
</dbReference>
<dbReference type="Pfam" id="PF02254">
    <property type="entry name" value="TrkA_N"/>
    <property type="match status" value="1"/>
</dbReference>
<dbReference type="FunFam" id="3.40.50.720:FF:000036">
    <property type="entry name" value="Glutathione-regulated potassium-efflux system protein KefB"/>
    <property type="match status" value="1"/>
</dbReference>
<dbReference type="Gene3D" id="3.40.50.720">
    <property type="entry name" value="NAD(P)-binding Rossmann-like Domain"/>
    <property type="match status" value="1"/>
</dbReference>
<dbReference type="Pfam" id="PF00999">
    <property type="entry name" value="Na_H_Exchanger"/>
    <property type="match status" value="1"/>
</dbReference>
<feature type="transmembrane region" description="Helical" evidence="12">
    <location>
        <begin position="341"/>
        <end position="361"/>
    </location>
</feature>
<dbReference type="EMBL" id="AP018827">
    <property type="protein sequence ID" value="BBF80381.1"/>
    <property type="molecule type" value="Genomic_DNA"/>
</dbReference>
<evidence type="ECO:0000256" key="9">
    <source>
        <dbReference type="ARBA" id="ARBA00022989"/>
    </source>
</evidence>
<dbReference type="Gene3D" id="1.20.1530.20">
    <property type="match status" value="1"/>
</dbReference>
<evidence type="ECO:0000256" key="4">
    <source>
        <dbReference type="ARBA" id="ARBA00022449"/>
    </source>
</evidence>
<dbReference type="RefSeq" id="WP_126420687.1">
    <property type="nucleotide sequence ID" value="NZ_AP018827.1"/>
</dbReference>
<keyword evidence="7 12" id="KW-0812">Transmembrane</keyword>
<evidence type="ECO:0000256" key="12">
    <source>
        <dbReference type="SAM" id="Phobius"/>
    </source>
</evidence>
<evidence type="ECO:0000256" key="5">
    <source>
        <dbReference type="ARBA" id="ARBA00022475"/>
    </source>
</evidence>
<dbReference type="PRINTS" id="PR00335">
    <property type="entry name" value="KUPTAKETRKA"/>
</dbReference>
<comment type="subcellular location">
    <subcellularLocation>
        <location evidence="1">Endomembrane system</location>
        <topology evidence="1">Multi-pass membrane protein</topology>
    </subcellularLocation>
</comment>
<evidence type="ECO:0000256" key="2">
    <source>
        <dbReference type="ARBA" id="ARBA00005551"/>
    </source>
</evidence>
<keyword evidence="6" id="KW-0633">Potassium transport</keyword>
<feature type="transmembrane region" description="Helical" evidence="12">
    <location>
        <begin position="6"/>
        <end position="24"/>
    </location>
</feature>
<feature type="transmembrane region" description="Helical" evidence="12">
    <location>
        <begin position="156"/>
        <end position="175"/>
    </location>
</feature>
<dbReference type="Proteomes" id="UP000278756">
    <property type="component" value="Chromosome 1"/>
</dbReference>
<organism evidence="14 15">
    <name type="scientific">Asticcacaulis excentricus</name>
    <dbReference type="NCBI Taxonomy" id="78587"/>
    <lineage>
        <taxon>Bacteria</taxon>
        <taxon>Pseudomonadati</taxon>
        <taxon>Pseudomonadota</taxon>
        <taxon>Alphaproteobacteria</taxon>
        <taxon>Caulobacterales</taxon>
        <taxon>Caulobacteraceae</taxon>
        <taxon>Asticcacaulis</taxon>
    </lineage>
</organism>
<proteinExistence type="inferred from homology"/>
<dbReference type="PANTHER" id="PTHR46157:SF4">
    <property type="entry name" value="K(+) EFFLUX ANTIPORTER 3, CHLOROPLASTIC"/>
    <property type="match status" value="1"/>
</dbReference>
<sequence length="614" mass="66476">MDTGLLLNVFVFLAAACLVVPLAARFKLGAVLGYLIAGILIGPSGLGFIDRVTSTMHFAEFGVVMMMFLIGLELEPALLWRLRRTIVGMGGLQVVLSSLALMGTILVLGKFGLNLSWQTALAIGMALSMSSTALVLQMLEEKHLIQTQVGETTFSVLLFQDIAVIPILIIIPLLAVGGGQAPAAHGASLVEHLPVWAQALAGLSTIAMVIAGGQLLSRYFLPRIARTNLREVFTATSLALVVGVTLLMQLVGVSPALGAFLGGVVLANSPYKTTIETDIQPFKGLLLGLFFISVGMGMDVDRLLTQPVQLMLAVVGLMAIKGLILYALARRFGMDNIAGSGLALSLAQGGEFAFVLFQLSGQLGLLTPDLRRFLTLVVAISIGITPICLELFTRYVVPRFLSLLPERAPDAIEERNSVIIAGFGRFGQIIGRFLRSQGVTVTILENNPDQIELLQRFGINRAYFGDATRLDVLRSAGADQARMLIVAIDDAEGAVKIVQLAKENFPHLKVFARARNRRHAYELDRAGVDYYHRETLDSSMAVAREALISMGAPKAQVERRAQAFLQHDIVTLRKSFAFFDSEPDLVNFTRLSQKELERILTDDESDSAEATKTA</sequence>
<evidence type="ECO:0000256" key="3">
    <source>
        <dbReference type="ARBA" id="ARBA00022448"/>
    </source>
</evidence>
<dbReference type="GO" id="GO:0005886">
    <property type="term" value="C:plasma membrane"/>
    <property type="evidence" value="ECO:0007669"/>
    <property type="project" value="InterPro"/>
</dbReference>
<feature type="transmembrane region" description="Helical" evidence="12">
    <location>
        <begin position="86"/>
        <end position="109"/>
    </location>
</feature>
<dbReference type="PROSITE" id="PS51201">
    <property type="entry name" value="RCK_N"/>
    <property type="match status" value="1"/>
</dbReference>
<keyword evidence="10" id="KW-0406">Ion transport</keyword>
<keyword evidence="8" id="KW-0630">Potassium</keyword>
<feature type="transmembrane region" description="Helical" evidence="12">
    <location>
        <begin position="310"/>
        <end position="329"/>
    </location>
</feature>
<evidence type="ECO:0000256" key="8">
    <source>
        <dbReference type="ARBA" id="ARBA00022958"/>
    </source>
</evidence>
<gene>
    <name evidence="14" type="ORF">EM6_0962</name>
</gene>
<reference evidence="15" key="1">
    <citation type="journal article" date="2017" name="Biotechnol. Biofuels">
        <title>Evaluation of environmental bacterial communities as a factor affecting the growth of duckweed Lemna minor.</title>
        <authorList>
            <person name="Ishizawa H."/>
            <person name="Kuroda M."/>
            <person name="Morikawa M."/>
            <person name="Ike M."/>
        </authorList>
    </citation>
    <scope>NUCLEOTIDE SEQUENCE [LARGE SCALE GENOMIC DNA]</scope>
    <source>
        <strain evidence="15">M6</strain>
    </source>
</reference>
<dbReference type="InterPro" id="IPR003148">
    <property type="entry name" value="RCK_N"/>
</dbReference>
<dbReference type="SUPFAM" id="SSF51735">
    <property type="entry name" value="NAD(P)-binding Rossmann-fold domains"/>
    <property type="match status" value="1"/>
</dbReference>
<keyword evidence="3" id="KW-0813">Transport</keyword>
<dbReference type="InterPro" id="IPR036291">
    <property type="entry name" value="NAD(P)-bd_dom_sf"/>
</dbReference>
<dbReference type="GO" id="GO:0015079">
    <property type="term" value="F:potassium ion transmembrane transporter activity"/>
    <property type="evidence" value="ECO:0007669"/>
    <property type="project" value="InterPro"/>
</dbReference>